<name>A0A6G6J8I3_PSENT</name>
<evidence type="ECO:0000313" key="1">
    <source>
        <dbReference type="EMBL" id="QIE91658.1"/>
    </source>
</evidence>
<dbReference type="KEGG" id="pnt:G5B91_34500"/>
<dbReference type="AlphaFoldDB" id="A0A6G6J8I3"/>
<sequence length="121" mass="13573">MRSAGDFPNKSSVEYATIRVEIPHRLVPSNLQNPHYRDEDIVAGLYATPTGRLSYKTLYLDSVELAELFVAHLHQVFQRRPYAKEYALKIEVTTTTQKVTATRGRAKHSAAVAETLRGDAS</sequence>
<proteinExistence type="predicted"/>
<gene>
    <name evidence="1" type="ORF">G5B91_34500</name>
</gene>
<protein>
    <submittedName>
        <fullName evidence="1">Uncharacterized protein</fullName>
    </submittedName>
</protein>
<keyword evidence="1" id="KW-0614">Plasmid</keyword>
<organism evidence="1 2">
    <name type="scientific">Pseudomonas nitroreducens</name>
    <dbReference type="NCBI Taxonomy" id="46680"/>
    <lineage>
        <taxon>Bacteria</taxon>
        <taxon>Pseudomonadati</taxon>
        <taxon>Pseudomonadota</taxon>
        <taxon>Gammaproteobacteria</taxon>
        <taxon>Pseudomonadales</taxon>
        <taxon>Pseudomonadaceae</taxon>
        <taxon>Pseudomonas</taxon>
    </lineage>
</organism>
<dbReference type="EMBL" id="CP049142">
    <property type="protein sequence ID" value="QIE91658.1"/>
    <property type="molecule type" value="Genomic_DNA"/>
</dbReference>
<geneLocation type="plasmid" evidence="2">
    <name>ppnihbp1_1</name>
</geneLocation>
<accession>A0A6G6J8I3</accession>
<evidence type="ECO:0000313" key="2">
    <source>
        <dbReference type="Proteomes" id="UP000501063"/>
    </source>
</evidence>
<reference evidence="1 2" key="1">
    <citation type="submission" date="2020-02" db="EMBL/GenBank/DDBJ databases">
        <title>Integrative conjugative elements (ICEs) and plasmids drive adaptation of Pseudomonas nitroreducens strain HBP1 to wastewater environment.</title>
        <authorList>
            <person name="Sentchilo V."/>
            <person name="Carraro N."/>
            <person name="Bertelli C."/>
            <person name="van der Meer J.R."/>
        </authorList>
    </citation>
    <scope>NUCLEOTIDE SEQUENCE [LARGE SCALE GENOMIC DNA]</scope>
    <source>
        <strain evidence="1 2">HBP1</strain>
        <plasmid evidence="2">ppnihbp1_1</plasmid>
    </source>
</reference>
<dbReference type="Proteomes" id="UP000501063">
    <property type="component" value="Plasmid pPniHBP1_1"/>
</dbReference>